<dbReference type="EMBL" id="UYJE01009594">
    <property type="protein sequence ID" value="VDI74717.1"/>
    <property type="molecule type" value="Genomic_DNA"/>
</dbReference>
<organism evidence="2 3">
    <name type="scientific">Mytilus galloprovincialis</name>
    <name type="common">Mediterranean mussel</name>
    <dbReference type="NCBI Taxonomy" id="29158"/>
    <lineage>
        <taxon>Eukaryota</taxon>
        <taxon>Metazoa</taxon>
        <taxon>Spiralia</taxon>
        <taxon>Lophotrochozoa</taxon>
        <taxon>Mollusca</taxon>
        <taxon>Bivalvia</taxon>
        <taxon>Autobranchia</taxon>
        <taxon>Pteriomorphia</taxon>
        <taxon>Mytilida</taxon>
        <taxon>Mytiloidea</taxon>
        <taxon>Mytilidae</taxon>
        <taxon>Mytilinae</taxon>
        <taxon>Mytilus</taxon>
    </lineage>
</organism>
<keyword evidence="3" id="KW-1185">Reference proteome</keyword>
<comment type="caution">
    <text evidence="2">The sequence shown here is derived from an EMBL/GenBank/DDBJ whole genome shotgun (WGS) entry which is preliminary data.</text>
</comment>
<evidence type="ECO:0000313" key="1">
    <source>
        <dbReference type="EMBL" id="VDI09066.1"/>
    </source>
</evidence>
<dbReference type="EMBL" id="UYJE01002253">
    <property type="protein sequence ID" value="VDI09066.1"/>
    <property type="molecule type" value="Genomic_DNA"/>
</dbReference>
<protein>
    <submittedName>
        <fullName evidence="2">Uncharacterized protein</fullName>
    </submittedName>
</protein>
<dbReference type="Proteomes" id="UP000596742">
    <property type="component" value="Unassembled WGS sequence"/>
</dbReference>
<reference evidence="2" key="1">
    <citation type="submission" date="2018-11" db="EMBL/GenBank/DDBJ databases">
        <authorList>
            <person name="Alioto T."/>
            <person name="Alioto T."/>
        </authorList>
    </citation>
    <scope>NUCLEOTIDE SEQUENCE</scope>
</reference>
<gene>
    <name evidence="2" type="ORF">MGAL_10B014728</name>
    <name evidence="1" type="ORF">MGAL_10B030039</name>
</gene>
<dbReference type="AlphaFoldDB" id="A0A8B6H8F0"/>
<evidence type="ECO:0000313" key="2">
    <source>
        <dbReference type="EMBL" id="VDI74717.1"/>
    </source>
</evidence>
<dbReference type="OrthoDB" id="6162638at2759"/>
<sequence length="123" mass="14072">MRIYGCEILPNSNILITIYSEDKVIIEYSDDGRHIRDITVSDKPYDLAVIDTNLIAVSYDDFMEIMSITDNNVHSKVTFDSPCWGISYQNRKIYIKVDEEGIVEMDVLGNRLRTIGGKFAEVD</sequence>
<proteinExistence type="predicted"/>
<dbReference type="SUPFAM" id="SSF63829">
    <property type="entry name" value="Calcium-dependent phosphotriesterase"/>
    <property type="match status" value="1"/>
</dbReference>
<name>A0A8B6H8F0_MYTGA</name>
<evidence type="ECO:0000313" key="3">
    <source>
        <dbReference type="Proteomes" id="UP000596742"/>
    </source>
</evidence>
<accession>A0A8B6H8F0</accession>